<dbReference type="EMBL" id="BNBA01000023">
    <property type="protein sequence ID" value="GHH56880.1"/>
    <property type="molecule type" value="Genomic_DNA"/>
</dbReference>
<dbReference type="InterPro" id="IPR029044">
    <property type="entry name" value="Nucleotide-diphossugar_trans"/>
</dbReference>
<dbReference type="SUPFAM" id="SSF53448">
    <property type="entry name" value="Nucleotide-diphospho-sugar transferases"/>
    <property type="match status" value="1"/>
</dbReference>
<dbReference type="PANTHER" id="PTHR43685:SF2">
    <property type="entry name" value="GLYCOSYLTRANSFERASE 2-LIKE DOMAIN-CONTAINING PROTEIN"/>
    <property type="match status" value="1"/>
</dbReference>
<sequence length="279" mass="30100">MSPRVSVVVPAYRNVEYLAQTLDSILAQDYDDFELVVADHSSNDGTDELLAGYADHSKVRVLSPTPAGGGAKANWDRVSMAARGELLKLVCGDDLIAPNALSRQVAALDAHPTAVLVACQRDLVDAYGKVVIAARGLGSLRGLVSGRDAVRASVRAGTNLFGEPGCVLFRRELLVKAGGWDNTYPYLIDQASYSAIMLQGDMVALRESLASFRINAGQWSVRLVNDQARQAIGFHKTLALADPDLIPAMTLRLGNLKARLMAHARRLAYLYLGHRMGKA</sequence>
<feature type="domain" description="Glycosyltransferase 2-like" evidence="1">
    <location>
        <begin position="6"/>
        <end position="174"/>
    </location>
</feature>
<dbReference type="PANTHER" id="PTHR43685">
    <property type="entry name" value="GLYCOSYLTRANSFERASE"/>
    <property type="match status" value="1"/>
</dbReference>
<dbReference type="RefSeq" id="WP_434029618.1">
    <property type="nucleotide sequence ID" value="NZ_BNBA01000023.1"/>
</dbReference>
<dbReference type="Pfam" id="PF00535">
    <property type="entry name" value="Glycos_transf_2"/>
    <property type="match status" value="1"/>
</dbReference>
<proteinExistence type="predicted"/>
<dbReference type="Proteomes" id="UP000623958">
    <property type="component" value="Unassembled WGS sequence"/>
</dbReference>
<reference evidence="2" key="1">
    <citation type="journal article" date="2014" name="Int. J. Syst. Evol. Microbiol.">
        <title>Complete genome sequence of Corynebacterium casei LMG S-19264T (=DSM 44701T), isolated from a smear-ripened cheese.</title>
        <authorList>
            <consortium name="US DOE Joint Genome Institute (JGI-PGF)"/>
            <person name="Walter F."/>
            <person name="Albersmeier A."/>
            <person name="Kalinowski J."/>
            <person name="Ruckert C."/>
        </authorList>
    </citation>
    <scope>NUCLEOTIDE SEQUENCE</scope>
    <source>
        <strain evidence="2">JCM 13306</strain>
    </source>
</reference>
<gene>
    <name evidence="2" type="ORF">GCM10009090_27280</name>
</gene>
<evidence type="ECO:0000313" key="2">
    <source>
        <dbReference type="EMBL" id="GHH56880.1"/>
    </source>
</evidence>
<organism evidence="2 3">
    <name type="scientific">Xanthomonas boreopolis</name>
    <dbReference type="NCBI Taxonomy" id="86183"/>
    <lineage>
        <taxon>Bacteria</taxon>
        <taxon>Pseudomonadati</taxon>
        <taxon>Pseudomonadota</taxon>
        <taxon>Gammaproteobacteria</taxon>
        <taxon>Lysobacterales</taxon>
        <taxon>Lysobacteraceae</taxon>
        <taxon>Xanthomonas</taxon>
    </lineage>
</organism>
<protein>
    <recommendedName>
        <fullName evidence="1">Glycosyltransferase 2-like domain-containing protein</fullName>
    </recommendedName>
</protein>
<dbReference type="AlphaFoldDB" id="A0A919FA43"/>
<dbReference type="InterPro" id="IPR050834">
    <property type="entry name" value="Glycosyltransf_2"/>
</dbReference>
<name>A0A919FA43_9XANT</name>
<dbReference type="Gene3D" id="3.90.550.10">
    <property type="entry name" value="Spore Coat Polysaccharide Biosynthesis Protein SpsA, Chain A"/>
    <property type="match status" value="1"/>
</dbReference>
<accession>A0A919FA43</accession>
<comment type="caution">
    <text evidence="2">The sequence shown here is derived from an EMBL/GenBank/DDBJ whole genome shotgun (WGS) entry which is preliminary data.</text>
</comment>
<dbReference type="CDD" id="cd00761">
    <property type="entry name" value="Glyco_tranf_GTA_type"/>
    <property type="match status" value="1"/>
</dbReference>
<dbReference type="InterPro" id="IPR001173">
    <property type="entry name" value="Glyco_trans_2-like"/>
</dbReference>
<evidence type="ECO:0000313" key="3">
    <source>
        <dbReference type="Proteomes" id="UP000623958"/>
    </source>
</evidence>
<keyword evidence="3" id="KW-1185">Reference proteome</keyword>
<evidence type="ECO:0000259" key="1">
    <source>
        <dbReference type="Pfam" id="PF00535"/>
    </source>
</evidence>
<reference evidence="2" key="2">
    <citation type="submission" date="2020-09" db="EMBL/GenBank/DDBJ databases">
        <authorList>
            <person name="Sun Q."/>
            <person name="Ohkuma M."/>
        </authorList>
    </citation>
    <scope>NUCLEOTIDE SEQUENCE</scope>
    <source>
        <strain evidence="2">JCM 13306</strain>
    </source>
</reference>